<feature type="chain" id="PRO_5003228420" evidence="3">
    <location>
        <begin position="19"/>
        <end position="413"/>
    </location>
</feature>
<dbReference type="InterPro" id="IPR006143">
    <property type="entry name" value="RND_pump_MFP"/>
</dbReference>
<evidence type="ECO:0000256" key="2">
    <source>
        <dbReference type="SAM" id="Coils"/>
    </source>
</evidence>
<feature type="coiled-coil region" evidence="2">
    <location>
        <begin position="172"/>
        <end position="231"/>
    </location>
</feature>
<dbReference type="HOGENOM" id="CLU_018816_17_0_0"/>
<evidence type="ECO:0000259" key="4">
    <source>
        <dbReference type="Pfam" id="PF25917"/>
    </source>
</evidence>
<dbReference type="PANTHER" id="PTHR30469:SF15">
    <property type="entry name" value="HLYD FAMILY OF SECRETION PROTEINS"/>
    <property type="match status" value="1"/>
</dbReference>
<keyword evidence="2" id="KW-0175">Coiled coil</keyword>
<dbReference type="NCBIfam" id="TIGR01730">
    <property type="entry name" value="RND_mfp"/>
    <property type="match status" value="1"/>
</dbReference>
<dbReference type="AlphaFoldDB" id="E8U828"/>
<dbReference type="GO" id="GO:0015562">
    <property type="term" value="F:efflux transmembrane transporter activity"/>
    <property type="evidence" value="ECO:0007669"/>
    <property type="project" value="TreeGrafter"/>
</dbReference>
<dbReference type="EMBL" id="CP002454">
    <property type="protein sequence ID" value="ADV67217.1"/>
    <property type="molecule type" value="Genomic_DNA"/>
</dbReference>
<dbReference type="Pfam" id="PF25917">
    <property type="entry name" value="BSH_RND"/>
    <property type="match status" value="1"/>
</dbReference>
<evidence type="ECO:0000313" key="6">
    <source>
        <dbReference type="Proteomes" id="UP000008635"/>
    </source>
</evidence>
<dbReference type="OrthoDB" id="9806939at2"/>
<sequence length="413" mass="41687" precursor="true">MKTPALLLTLTLALVACTPPGPKTTDANTINLDAKPAKTAALSVTTLSATRGTLDATRTVTGTVNAARDSNVAARASGVVTRALVQEGDAVRAGQTLVQLDDTALRQAADSARLSLQSARINLQQARTTTAGSGTALQSAVQAAQANLQKAQATAAANRDLYALGGLSRADLNAGEAALAQAQADLAQARNNLTQNGRSGSGSLALLENQVQSAQVALAQAESNLANARVRAPFAGVVAGVTAKVGEFVNTGASVARIVDPATLDVDFSVPPTDAVSLGAGRTVTLSSGGRTFTARIRESSRVAGTDRLVPVTARLTDAALPVGATLQVRYTVQLGSGTIIPASALQNDDGGNAVFVAENGAARRVNVTVIGESNGRVAVTGLPSGARIISPVPPSLQPGVAINVTNSAERAK</sequence>
<feature type="domain" description="Multidrug resistance protein MdtA-like barrel-sandwich hybrid" evidence="4">
    <location>
        <begin position="70"/>
        <end position="259"/>
    </location>
</feature>
<evidence type="ECO:0000256" key="1">
    <source>
        <dbReference type="ARBA" id="ARBA00009477"/>
    </source>
</evidence>
<reference evidence="6" key="2">
    <citation type="submission" date="2011-01" db="EMBL/GenBank/DDBJ databases">
        <title>The complete genome of Deinococcus maricopensis DSM 21211.</title>
        <authorList>
            <consortium name="US DOE Joint Genome Institute (JGI-PGF)"/>
            <person name="Lucas S."/>
            <person name="Copeland A."/>
            <person name="Lapidus A."/>
            <person name="Goodwin L."/>
            <person name="Pitluck S."/>
            <person name="Kyrpides N."/>
            <person name="Mavromatis K."/>
            <person name="Pagani I."/>
            <person name="Ivanova N."/>
            <person name="Ovchinnikova G."/>
            <person name="Zeytun A."/>
            <person name="Detter J.C."/>
            <person name="Han C."/>
            <person name="Land M."/>
            <person name="Hauser L."/>
            <person name="Markowitz V."/>
            <person name="Cheng J.-F."/>
            <person name="Hugenholtz P."/>
            <person name="Woyke T."/>
            <person name="Wu D."/>
            <person name="Pukall R."/>
            <person name="Gehrich-Schroeter G."/>
            <person name="Brambilla E."/>
            <person name="Klenk H.-P."/>
            <person name="Eisen J.A."/>
        </authorList>
    </citation>
    <scope>NUCLEOTIDE SEQUENCE [LARGE SCALE GENOMIC DNA]</scope>
    <source>
        <strain evidence="6">DSM 21211 / LMG 22137 / NRRL B-23946 / LB-34</strain>
    </source>
</reference>
<evidence type="ECO:0000256" key="3">
    <source>
        <dbReference type="SAM" id="SignalP"/>
    </source>
</evidence>
<dbReference type="Gene3D" id="2.40.50.100">
    <property type="match status" value="2"/>
</dbReference>
<dbReference type="eggNOG" id="COG0845">
    <property type="taxonomic scope" value="Bacteria"/>
</dbReference>
<accession>E8U828</accession>
<reference evidence="5 6" key="1">
    <citation type="journal article" date="2011" name="Stand. Genomic Sci.">
        <title>Complete genome sequence of Deinococcus maricopensis type strain (LB-34).</title>
        <authorList>
            <person name="Pukall R."/>
            <person name="Zeytun A."/>
            <person name="Lucas S."/>
            <person name="Lapidus A."/>
            <person name="Hammon N."/>
            <person name="Deshpande S."/>
            <person name="Nolan M."/>
            <person name="Cheng J.F."/>
            <person name="Pitluck S."/>
            <person name="Liolios K."/>
            <person name="Pagani I."/>
            <person name="Mikhailova N."/>
            <person name="Ivanova N."/>
            <person name="Mavromatis K."/>
            <person name="Pati A."/>
            <person name="Tapia R."/>
            <person name="Han C."/>
            <person name="Goodwin L."/>
            <person name="Chen A."/>
            <person name="Palaniappan K."/>
            <person name="Land M."/>
            <person name="Hauser L."/>
            <person name="Chang Y.J."/>
            <person name="Jeffries C.D."/>
            <person name="Brambilla E.M."/>
            <person name="Rohde M."/>
            <person name="Goker M."/>
            <person name="Detter J.C."/>
            <person name="Woyke T."/>
            <person name="Bristow J."/>
            <person name="Eisen J.A."/>
            <person name="Markowitz V."/>
            <person name="Hugenholtz P."/>
            <person name="Kyrpides N.C."/>
            <person name="Klenk H.P."/>
        </authorList>
    </citation>
    <scope>NUCLEOTIDE SEQUENCE [LARGE SCALE GENOMIC DNA]</scope>
    <source>
        <strain evidence="6">DSM 21211 / LMG 22137 / NRRL B-23946 / LB-34</strain>
    </source>
</reference>
<dbReference type="PROSITE" id="PS51257">
    <property type="entry name" value="PROKAR_LIPOPROTEIN"/>
    <property type="match status" value="1"/>
</dbReference>
<proteinExistence type="inferred from homology"/>
<evidence type="ECO:0000313" key="5">
    <source>
        <dbReference type="EMBL" id="ADV67217.1"/>
    </source>
</evidence>
<comment type="similarity">
    <text evidence="1">Belongs to the membrane fusion protein (MFP) (TC 8.A.1) family.</text>
</comment>
<keyword evidence="6" id="KW-1185">Reference proteome</keyword>
<dbReference type="SUPFAM" id="SSF111369">
    <property type="entry name" value="HlyD-like secretion proteins"/>
    <property type="match status" value="2"/>
</dbReference>
<name>E8U828_DEIML</name>
<dbReference type="InterPro" id="IPR058625">
    <property type="entry name" value="MdtA-like_BSH"/>
</dbReference>
<feature type="signal peptide" evidence="3">
    <location>
        <begin position="1"/>
        <end position="18"/>
    </location>
</feature>
<dbReference type="GO" id="GO:1990281">
    <property type="term" value="C:efflux pump complex"/>
    <property type="evidence" value="ECO:0007669"/>
    <property type="project" value="TreeGrafter"/>
</dbReference>
<dbReference type="RefSeq" id="WP_013556722.1">
    <property type="nucleotide sequence ID" value="NC_014958.1"/>
</dbReference>
<keyword evidence="3" id="KW-0732">Signal</keyword>
<protein>
    <submittedName>
        <fullName evidence="5">Efflux transporter, RND family, MFP subunit</fullName>
    </submittedName>
</protein>
<dbReference type="Gene3D" id="2.40.420.20">
    <property type="match status" value="1"/>
</dbReference>
<gene>
    <name evidence="5" type="ordered locus">Deima_1568</name>
</gene>
<dbReference type="PANTHER" id="PTHR30469">
    <property type="entry name" value="MULTIDRUG RESISTANCE PROTEIN MDTA"/>
    <property type="match status" value="1"/>
</dbReference>
<dbReference type="Proteomes" id="UP000008635">
    <property type="component" value="Chromosome"/>
</dbReference>
<dbReference type="KEGG" id="dmr:Deima_1568"/>
<organism evidence="5 6">
    <name type="scientific">Deinococcus maricopensis (strain DSM 21211 / LMG 22137 / NRRL B-23946 / LB-34)</name>
    <dbReference type="NCBI Taxonomy" id="709986"/>
    <lineage>
        <taxon>Bacteria</taxon>
        <taxon>Thermotogati</taxon>
        <taxon>Deinococcota</taxon>
        <taxon>Deinococci</taxon>
        <taxon>Deinococcales</taxon>
        <taxon>Deinococcaceae</taxon>
        <taxon>Deinococcus</taxon>
    </lineage>
</organism>
<dbReference type="STRING" id="709986.Deima_1568"/>